<dbReference type="Proteomes" id="UP001519331">
    <property type="component" value="Unassembled WGS sequence"/>
</dbReference>
<accession>A0ABS4SY44</accession>
<dbReference type="InterPro" id="IPR050123">
    <property type="entry name" value="Prok_molybdopt-oxidoreductase"/>
</dbReference>
<dbReference type="Gene3D" id="2.20.25.90">
    <property type="entry name" value="ADC-like domains"/>
    <property type="match status" value="1"/>
</dbReference>
<dbReference type="RefSeq" id="WP_342591352.1">
    <property type="nucleotide sequence ID" value="NZ_JAGINX010000001.1"/>
</dbReference>
<feature type="compositionally biased region" description="Low complexity" evidence="5">
    <location>
        <begin position="767"/>
        <end position="776"/>
    </location>
</feature>
<feature type="region of interest" description="Disordered" evidence="5">
    <location>
        <begin position="512"/>
        <end position="539"/>
    </location>
</feature>
<gene>
    <name evidence="7" type="ORF">JOF45_000135</name>
</gene>
<dbReference type="Pfam" id="PF04879">
    <property type="entry name" value="Molybdop_Fe4S4"/>
    <property type="match status" value="1"/>
</dbReference>
<name>A0ABS4SY44_9MICC</name>
<dbReference type="Gene3D" id="2.40.40.20">
    <property type="match status" value="1"/>
</dbReference>
<dbReference type="InterPro" id="IPR006963">
    <property type="entry name" value="Mopterin_OxRdtase_4Fe-4S_dom"/>
</dbReference>
<keyword evidence="3" id="KW-0408">Iron</keyword>
<keyword evidence="7" id="KW-0560">Oxidoreductase</keyword>
<keyword evidence="4" id="KW-0411">Iron-sulfur</keyword>
<protein>
    <submittedName>
        <fullName evidence="7">Assimilatory nitrate reductase catalytic subunit</fullName>
        <ecNumber evidence="7">1.7.99.4</ecNumber>
    </submittedName>
</protein>
<organism evidence="7 8">
    <name type="scientific">Nesterenkonia lacusekhoensis</name>
    <dbReference type="NCBI Taxonomy" id="150832"/>
    <lineage>
        <taxon>Bacteria</taxon>
        <taxon>Bacillati</taxon>
        <taxon>Actinomycetota</taxon>
        <taxon>Actinomycetes</taxon>
        <taxon>Micrococcales</taxon>
        <taxon>Micrococcaceae</taxon>
        <taxon>Nesterenkonia</taxon>
    </lineage>
</organism>
<dbReference type="Gene3D" id="3.40.228.10">
    <property type="entry name" value="Dimethylsulfoxide Reductase, domain 2"/>
    <property type="match status" value="1"/>
</dbReference>
<evidence type="ECO:0000259" key="6">
    <source>
        <dbReference type="PROSITE" id="PS51669"/>
    </source>
</evidence>
<dbReference type="Pfam" id="PF01568">
    <property type="entry name" value="Molydop_binding"/>
    <property type="match status" value="1"/>
</dbReference>
<sequence length="788" mass="83826">MGTTPTAEHTAQQQSSRTVTTHCPYCALQCAMNLTVRQRPGEAAAFEVEGASFPTNRGRLCRKGNTAAELLVNRGDRITAPLIRSRDAAGRRTGALQETTWSHALDHIVDQVRQIQEQRGADAVGVFGSGGLTNEKTYAIGKFARAALGTSQIDYNGRFCMSSASKASTQVFGLDRGMPFPLTDLDEACTILLLGSNVADTMPPFVQHLEGAREKGGLIVVDPRRSNTAELTADGAGLHVAPAPGGDLVLLLALAQVVFEEGFADQTYLAERVSGVAEFRRSVSHWWPERAQAATGVGADQIRSVARRLGHAAHAARHGGDPVYILTGRGVEQHRDGTDTARAAISLALLLGLPGVGSGGGRPRGGYGTLTGQGNGQGGREMGQKSDQLPGMRRIDDPQDRAHIAQVWGVEESSIPGPGTPATELLHTMGTVDGQGAPKGVSALFVHGSNVAISAPDADRVLENLRALDLLVVADFFLSETAEEADVVLPVLQWAEEDGTMTNLEGRVLRRRKVVEPPSGPARDEAEAEGDGEETGPRSELWIWSELARRLGSPAQFPADPREVFEEIREATRGATADYSGLDWGLIDAGHAPYWPVPSSTLSGEASMTGEPVVGTSRMFQERFAHADGKARLGAIRPRRQVAPQAGELTFTTGRVMEHYQSGTQTRRVRALRQAHPEAVLTMHPAVAAQHGLEEGGRAVVESAQGSMVGVVELDDGIRTDTIFAPFHFPGSGAANRLTRGLTDPHSAMPEFKNTPAVIRPAREGEAAAAPAAVAPRAHRAQKEGAQE</sequence>
<dbReference type="SMART" id="SM00926">
    <property type="entry name" value="Molybdop_Fe4S4"/>
    <property type="match status" value="1"/>
</dbReference>
<dbReference type="PANTHER" id="PTHR43105">
    <property type="entry name" value="RESPIRATORY NITRATE REDUCTASE"/>
    <property type="match status" value="1"/>
</dbReference>
<dbReference type="PROSITE" id="PS51669">
    <property type="entry name" value="4FE4S_MOW_BIS_MGD"/>
    <property type="match status" value="1"/>
</dbReference>
<dbReference type="Pfam" id="PF00384">
    <property type="entry name" value="Molybdopterin"/>
    <property type="match status" value="1"/>
</dbReference>
<dbReference type="InterPro" id="IPR006657">
    <property type="entry name" value="MoPterin_dinucl-bd_dom"/>
</dbReference>
<evidence type="ECO:0000256" key="1">
    <source>
        <dbReference type="ARBA" id="ARBA00022485"/>
    </source>
</evidence>
<evidence type="ECO:0000256" key="5">
    <source>
        <dbReference type="SAM" id="MobiDB-lite"/>
    </source>
</evidence>
<proteinExistence type="predicted"/>
<keyword evidence="2" id="KW-0479">Metal-binding</keyword>
<dbReference type="PANTHER" id="PTHR43105:SF10">
    <property type="entry name" value="NADH-QUINONE OXIDOREDUCTASE SUBUNIT G"/>
    <property type="match status" value="1"/>
</dbReference>
<feature type="compositionally biased region" description="Gly residues" evidence="5">
    <location>
        <begin position="360"/>
        <end position="381"/>
    </location>
</feature>
<evidence type="ECO:0000313" key="8">
    <source>
        <dbReference type="Proteomes" id="UP001519331"/>
    </source>
</evidence>
<feature type="region of interest" description="Disordered" evidence="5">
    <location>
        <begin position="764"/>
        <end position="788"/>
    </location>
</feature>
<evidence type="ECO:0000256" key="2">
    <source>
        <dbReference type="ARBA" id="ARBA00022723"/>
    </source>
</evidence>
<comment type="caution">
    <text evidence="7">The sequence shown here is derived from an EMBL/GenBank/DDBJ whole genome shotgun (WGS) entry which is preliminary data.</text>
</comment>
<dbReference type="SUPFAM" id="SSF50692">
    <property type="entry name" value="ADC-like"/>
    <property type="match status" value="1"/>
</dbReference>
<evidence type="ECO:0000256" key="4">
    <source>
        <dbReference type="ARBA" id="ARBA00023014"/>
    </source>
</evidence>
<reference evidence="7 8" key="1">
    <citation type="submission" date="2021-03" db="EMBL/GenBank/DDBJ databases">
        <title>Sequencing the genomes of 1000 actinobacteria strains.</title>
        <authorList>
            <person name="Klenk H.-P."/>
        </authorList>
    </citation>
    <scope>NUCLEOTIDE SEQUENCE [LARGE SCALE GENOMIC DNA]</scope>
    <source>
        <strain evidence="7 8">DSM 12544</strain>
    </source>
</reference>
<dbReference type="EC" id="1.7.99.4" evidence="7"/>
<feature type="domain" description="4Fe-4S Mo/W bis-MGD-type" evidence="6">
    <location>
        <begin position="16"/>
        <end position="75"/>
    </location>
</feature>
<dbReference type="SUPFAM" id="SSF53706">
    <property type="entry name" value="Formate dehydrogenase/DMSO reductase, domains 1-3"/>
    <property type="match status" value="1"/>
</dbReference>
<dbReference type="EMBL" id="JAGINX010000001">
    <property type="protein sequence ID" value="MBP2317116.1"/>
    <property type="molecule type" value="Genomic_DNA"/>
</dbReference>
<keyword evidence="8" id="KW-1185">Reference proteome</keyword>
<evidence type="ECO:0000256" key="3">
    <source>
        <dbReference type="ARBA" id="ARBA00023004"/>
    </source>
</evidence>
<dbReference type="Gene3D" id="3.40.50.740">
    <property type="match status" value="1"/>
</dbReference>
<dbReference type="InterPro" id="IPR009010">
    <property type="entry name" value="Asp_de-COase-like_dom_sf"/>
</dbReference>
<dbReference type="CDD" id="cd00508">
    <property type="entry name" value="MopB_CT_Fdh-Nap-like"/>
    <property type="match status" value="1"/>
</dbReference>
<dbReference type="GO" id="GO:0016491">
    <property type="term" value="F:oxidoreductase activity"/>
    <property type="evidence" value="ECO:0007669"/>
    <property type="project" value="UniProtKB-KW"/>
</dbReference>
<keyword evidence="1" id="KW-0004">4Fe-4S</keyword>
<feature type="region of interest" description="Disordered" evidence="5">
    <location>
        <begin position="360"/>
        <end position="388"/>
    </location>
</feature>
<evidence type="ECO:0000313" key="7">
    <source>
        <dbReference type="EMBL" id="MBP2317116.1"/>
    </source>
</evidence>
<dbReference type="InterPro" id="IPR006656">
    <property type="entry name" value="Mopterin_OxRdtase"/>
</dbReference>